<accession>A0AAU2JUA6</accession>
<evidence type="ECO:0008006" key="2">
    <source>
        <dbReference type="Google" id="ProtNLM"/>
    </source>
</evidence>
<protein>
    <recommendedName>
        <fullName evidence="2">Minor tail protein</fullName>
    </recommendedName>
</protein>
<dbReference type="EMBL" id="CP108264">
    <property type="protein sequence ID" value="WTU75486.1"/>
    <property type="molecule type" value="Genomic_DNA"/>
</dbReference>
<proteinExistence type="predicted"/>
<name>A0AAU2JUA6_9ACTN</name>
<gene>
    <name evidence="1" type="ORF">OG327_20385</name>
</gene>
<dbReference type="AlphaFoldDB" id="A0AAU2JUA6"/>
<sequence>MPQLPEDIIDRLTAMERRIQQLSTAVNTRPALNTISGGEVRISDGGSLSVVEPVNGTKILGVGAWSPTEYGLEIKRKSGKTVLSVRNVVTGDYDQAFRVFDSFNNEIVADDVVAGGLARPWLAMLPPQDTSTTRWPQTNATGWTTVARSFNPIWQPKMRLYCLTAAAAGVTGKIRVLVDGEPWGPEVTTPTVFDNTGKVAPDVNARFGSVVKIEIQAMVTGGTGLVYVQPMMLYGTQS</sequence>
<reference evidence="1" key="1">
    <citation type="submission" date="2022-10" db="EMBL/GenBank/DDBJ databases">
        <title>The complete genomes of actinobacterial strains from the NBC collection.</title>
        <authorList>
            <person name="Joergensen T.S."/>
            <person name="Alvarez Arevalo M."/>
            <person name="Sterndorff E.B."/>
            <person name="Faurdal D."/>
            <person name="Vuksanovic O."/>
            <person name="Mourched A.-S."/>
            <person name="Charusanti P."/>
            <person name="Shaw S."/>
            <person name="Blin K."/>
            <person name="Weber T."/>
        </authorList>
    </citation>
    <scope>NUCLEOTIDE SEQUENCE</scope>
    <source>
        <strain evidence="1">NBC_00049</strain>
    </source>
</reference>
<evidence type="ECO:0000313" key="1">
    <source>
        <dbReference type="EMBL" id="WTU75486.1"/>
    </source>
</evidence>
<organism evidence="1">
    <name type="scientific">Streptomyces sp. NBC_00049</name>
    <dbReference type="NCBI Taxonomy" id="2903617"/>
    <lineage>
        <taxon>Bacteria</taxon>
        <taxon>Bacillati</taxon>
        <taxon>Actinomycetota</taxon>
        <taxon>Actinomycetes</taxon>
        <taxon>Kitasatosporales</taxon>
        <taxon>Streptomycetaceae</taxon>
        <taxon>Streptomyces</taxon>
    </lineage>
</organism>